<evidence type="ECO:0000313" key="1">
    <source>
        <dbReference type="EMBL" id="VTZ61035.1"/>
    </source>
</evidence>
<name>A0A508WUZ0_9HYPH</name>
<organism evidence="1">
    <name type="scientific">Sinorhizobium medicae</name>
    <dbReference type="NCBI Taxonomy" id="110321"/>
    <lineage>
        <taxon>Bacteria</taxon>
        <taxon>Pseudomonadati</taxon>
        <taxon>Pseudomonadota</taxon>
        <taxon>Alphaproteobacteria</taxon>
        <taxon>Hyphomicrobiales</taxon>
        <taxon>Rhizobiaceae</taxon>
        <taxon>Sinorhizobium/Ensifer group</taxon>
        <taxon>Sinorhizobium</taxon>
    </lineage>
</organism>
<protein>
    <submittedName>
        <fullName evidence="1">Uncharacterized protein</fullName>
    </submittedName>
</protein>
<reference evidence="1" key="1">
    <citation type="submission" date="2019-06" db="EMBL/GenBank/DDBJ databases">
        <authorList>
            <person name="Le Quere A."/>
            <person name="Colella S."/>
        </authorList>
    </citation>
    <scope>NUCLEOTIDE SEQUENCE</scope>
    <source>
        <strain evidence="1">EmedicaeMD41</strain>
    </source>
</reference>
<dbReference type="AlphaFoldDB" id="A0A508WUZ0"/>
<dbReference type="Proteomes" id="UP000507954">
    <property type="component" value="Unassembled WGS sequence"/>
</dbReference>
<gene>
    <name evidence="1" type="ORF">EMEDMD4_230036</name>
</gene>
<sequence length="143" mass="16594">MKRFRGRVRGKALVGPGRRRIRQTIKPFGRKERDMKTTRQGARRENCRLVGREPDRRASARAGDFLRRRQQAFALQFFARELARTADSFSFFADALFGRLFVGAAHLHFAEDAFTLHLLLENTKSLVDVIVPDEYLQNRSFPL</sequence>
<dbReference type="EMBL" id="CABFNB010000088">
    <property type="protein sequence ID" value="VTZ61035.1"/>
    <property type="molecule type" value="Genomic_DNA"/>
</dbReference>
<accession>A0A508WUZ0</accession>
<proteinExistence type="predicted"/>